<dbReference type="SUPFAM" id="SSF58069">
    <property type="entry name" value="Virus ectodomain"/>
    <property type="match status" value="1"/>
</dbReference>
<dbReference type="Pfam" id="PF00429">
    <property type="entry name" value="TLV_coat"/>
    <property type="match status" value="1"/>
</dbReference>
<feature type="non-terminal residue" evidence="2">
    <location>
        <position position="298"/>
    </location>
</feature>
<sequence>QDELCGFKVLKPNKRKYQWAIPNKGGWSICSKMGLTPCVFLPKFNESAEFCLQIIIIPRMIYHSEESLFEQWESCHHKIQKREPITLTIAMLLGLGETGTATGITSLVQHKKGLMALRTTVDEDLERIEKSITYLEQSLTSLSEVVLQNRRGLDLVFLKQGGLCVALGEECCFYANHSGVIHESMTKLRDGITQRKKERESQQNWFESWYNQSPWLTTLVSTLIGPLTMLIIALTFGPCVLNKFVTFVKNRINTVQLMTMSQQYEDINRMVPEERQTPNLNAAREVIIKFDKKIYDEI</sequence>
<dbReference type="PANTHER" id="PTHR10424:SF82">
    <property type="entry name" value="ENVELOPE GLYCOPROTEIN-RELATED"/>
    <property type="match status" value="1"/>
</dbReference>
<dbReference type="EMBL" id="VXAW01009586">
    <property type="protein sequence ID" value="NXM05718.1"/>
    <property type="molecule type" value="Genomic_DNA"/>
</dbReference>
<dbReference type="InterPro" id="IPR018154">
    <property type="entry name" value="TLV/ENV_coat_polyprotein"/>
</dbReference>
<evidence type="ECO:0000256" key="1">
    <source>
        <dbReference type="SAM" id="Phobius"/>
    </source>
</evidence>
<keyword evidence="3" id="KW-1185">Reference proteome</keyword>
<dbReference type="PANTHER" id="PTHR10424">
    <property type="entry name" value="VIRAL ENVELOPE PROTEIN"/>
    <property type="match status" value="1"/>
</dbReference>
<dbReference type="AlphaFoldDB" id="A0A7L0XRF5"/>
<protein>
    <submittedName>
        <fullName evidence="2">ENV1 protein</fullName>
    </submittedName>
</protein>
<accession>A0A7L0XRF5</accession>
<comment type="caution">
    <text evidence="2">The sequence shown here is derived from an EMBL/GenBank/DDBJ whole genome shotgun (WGS) entry which is preliminary data.</text>
</comment>
<reference evidence="2 3" key="1">
    <citation type="submission" date="2019-09" db="EMBL/GenBank/DDBJ databases">
        <title>Bird 10,000 Genomes (B10K) Project - Family phase.</title>
        <authorList>
            <person name="Zhang G."/>
        </authorList>
    </citation>
    <scope>NUCLEOTIDE SEQUENCE [LARGE SCALE GENOMIC DNA]</scope>
    <source>
        <strain evidence="2">B10K-DU-001-37</strain>
        <tissue evidence="2">Muscle</tissue>
    </source>
</reference>
<feature type="non-terminal residue" evidence="2">
    <location>
        <position position="1"/>
    </location>
</feature>
<evidence type="ECO:0000313" key="2">
    <source>
        <dbReference type="EMBL" id="NXM05718.1"/>
    </source>
</evidence>
<proteinExistence type="predicted"/>
<dbReference type="Proteomes" id="UP000537779">
    <property type="component" value="Unassembled WGS sequence"/>
</dbReference>
<organism evidence="2 3">
    <name type="scientific">Tyrannus savana</name>
    <name type="common">Fork-tailed flycatcher</name>
    <name type="synonym">Muscivora tyrannus</name>
    <dbReference type="NCBI Taxonomy" id="137541"/>
    <lineage>
        <taxon>Eukaryota</taxon>
        <taxon>Metazoa</taxon>
        <taxon>Chordata</taxon>
        <taxon>Craniata</taxon>
        <taxon>Vertebrata</taxon>
        <taxon>Euteleostomi</taxon>
        <taxon>Archelosauria</taxon>
        <taxon>Archosauria</taxon>
        <taxon>Dinosauria</taxon>
        <taxon>Saurischia</taxon>
        <taxon>Theropoda</taxon>
        <taxon>Coelurosauria</taxon>
        <taxon>Aves</taxon>
        <taxon>Neognathae</taxon>
        <taxon>Neoaves</taxon>
        <taxon>Telluraves</taxon>
        <taxon>Australaves</taxon>
        <taxon>Passeriformes</taxon>
        <taxon>Tyrannidae</taxon>
        <taxon>Tyrannus</taxon>
    </lineage>
</organism>
<dbReference type="CDD" id="cd09851">
    <property type="entry name" value="HTLV-1-like_HR1-HR2"/>
    <property type="match status" value="1"/>
</dbReference>
<name>A0A7L0XRF5_TYRSA</name>
<keyword evidence="1" id="KW-1133">Transmembrane helix</keyword>
<evidence type="ECO:0000313" key="3">
    <source>
        <dbReference type="Proteomes" id="UP000537779"/>
    </source>
</evidence>
<keyword evidence="1" id="KW-0472">Membrane</keyword>
<keyword evidence="1" id="KW-0812">Transmembrane</keyword>
<feature type="transmembrane region" description="Helical" evidence="1">
    <location>
        <begin position="215"/>
        <end position="241"/>
    </location>
</feature>
<dbReference type="Gene3D" id="1.10.287.210">
    <property type="match status" value="1"/>
</dbReference>
<gene>
    <name evidence="2" type="primary">Env1_7</name>
    <name evidence="2" type="ORF">TYRSAV_R14908</name>
</gene>